<proteinExistence type="predicted"/>
<gene>
    <name evidence="1" type="ORF">O6H91_06G094200</name>
</gene>
<evidence type="ECO:0000313" key="1">
    <source>
        <dbReference type="EMBL" id="KAJ7553338.1"/>
    </source>
</evidence>
<name>A0ACC2DGI5_DIPCM</name>
<sequence>MCSRMSFSASTAQNLDPGLVSSNRLLNQGKQGNFNPSGSFICMTVAPAVNRSVVAEKESCLLEKRSNTRENFTKRREHIRSWPSREQLEVIKSLETWVEDRILPLLKPVEKCWQPQDFLPDSSDDSFVHEVQLLKERASLLPNDYLVCLVGDMITEEALPTYQTVFNTFEGVRDTTGCSPTPWGVWVRAWTAEENRHGDLLNKYLYLSGRVDMKMVEKTTQYLIGSGMEAQIDNNPYNGFIYTSFQERATFVSHGNTARFARQHGDNRLAAICGVIASDEKRHEIAYTRIVDKLFEVDPNAAVLAFAEMMRKKITMPAHLMFDGENKSLFEDYASVAQRCNIYTAKDYADIMDHLISAWKVGKLSGLSSEGLRAQEYVCSLPPRIRKLDERAQARSKKSLNHTAKRSKSFSWIFNKTVEL</sequence>
<dbReference type="EMBL" id="CM055097">
    <property type="protein sequence ID" value="KAJ7553338.1"/>
    <property type="molecule type" value="Genomic_DNA"/>
</dbReference>
<comment type="caution">
    <text evidence="1">The sequence shown here is derived from an EMBL/GenBank/DDBJ whole genome shotgun (WGS) entry which is preliminary data.</text>
</comment>
<evidence type="ECO:0000313" key="2">
    <source>
        <dbReference type="Proteomes" id="UP001162992"/>
    </source>
</evidence>
<protein>
    <submittedName>
        <fullName evidence="1">Uncharacterized protein</fullName>
    </submittedName>
</protein>
<organism evidence="1 2">
    <name type="scientific">Diphasiastrum complanatum</name>
    <name type="common">Issler's clubmoss</name>
    <name type="synonym">Lycopodium complanatum</name>
    <dbReference type="NCBI Taxonomy" id="34168"/>
    <lineage>
        <taxon>Eukaryota</taxon>
        <taxon>Viridiplantae</taxon>
        <taxon>Streptophyta</taxon>
        <taxon>Embryophyta</taxon>
        <taxon>Tracheophyta</taxon>
        <taxon>Lycopodiopsida</taxon>
        <taxon>Lycopodiales</taxon>
        <taxon>Lycopodiaceae</taxon>
        <taxon>Lycopodioideae</taxon>
        <taxon>Diphasiastrum</taxon>
    </lineage>
</organism>
<dbReference type="Proteomes" id="UP001162992">
    <property type="component" value="Chromosome 6"/>
</dbReference>
<reference evidence="2" key="1">
    <citation type="journal article" date="2024" name="Proc. Natl. Acad. Sci. U.S.A.">
        <title>Extraordinary preservation of gene collinearity over three hundred million years revealed in homosporous lycophytes.</title>
        <authorList>
            <person name="Li C."/>
            <person name="Wickell D."/>
            <person name="Kuo L.Y."/>
            <person name="Chen X."/>
            <person name="Nie B."/>
            <person name="Liao X."/>
            <person name="Peng D."/>
            <person name="Ji J."/>
            <person name="Jenkins J."/>
            <person name="Williams M."/>
            <person name="Shu S."/>
            <person name="Plott C."/>
            <person name="Barry K."/>
            <person name="Rajasekar S."/>
            <person name="Grimwood J."/>
            <person name="Han X."/>
            <person name="Sun S."/>
            <person name="Hou Z."/>
            <person name="He W."/>
            <person name="Dai G."/>
            <person name="Sun C."/>
            <person name="Schmutz J."/>
            <person name="Leebens-Mack J.H."/>
            <person name="Li F.W."/>
            <person name="Wang L."/>
        </authorList>
    </citation>
    <scope>NUCLEOTIDE SEQUENCE [LARGE SCALE GENOMIC DNA]</scope>
    <source>
        <strain evidence="2">cv. PW_Plant_1</strain>
    </source>
</reference>
<keyword evidence="2" id="KW-1185">Reference proteome</keyword>
<accession>A0ACC2DGI5</accession>